<dbReference type="SMART" id="SM00360">
    <property type="entry name" value="RRM"/>
    <property type="match status" value="1"/>
</dbReference>
<evidence type="ECO:0000256" key="2">
    <source>
        <dbReference type="PROSITE-ProRule" id="PRU00176"/>
    </source>
</evidence>
<gene>
    <name evidence="5" type="ORF">Taro_017167</name>
</gene>
<dbReference type="Gene3D" id="3.30.70.330">
    <property type="match status" value="1"/>
</dbReference>
<dbReference type="OrthoDB" id="439808at2759"/>
<reference evidence="5" key="1">
    <citation type="submission" date="2017-07" db="EMBL/GenBank/DDBJ databases">
        <title>Taro Niue Genome Assembly and Annotation.</title>
        <authorList>
            <person name="Atibalentja N."/>
            <person name="Keating K."/>
            <person name="Fields C.J."/>
        </authorList>
    </citation>
    <scope>NUCLEOTIDE SEQUENCE</scope>
    <source>
        <strain evidence="5">Niue_2</strain>
        <tissue evidence="5">Leaf</tissue>
    </source>
</reference>
<dbReference type="InterPro" id="IPR035979">
    <property type="entry name" value="RBD_domain_sf"/>
</dbReference>
<sequence length="262" mass="30055">MWQSSVSREILAKGAVETLRGCCGRLRWSSLTGQTRGLSTEIFVSRLSSYATEEEFSATFSRFGNVEEVRLIRDKITQRPKGYGFVRYKSEVEAQRAVKAMDGRTTVTFTRSSWGNSISQSIVDSLSNSEYIQFSGDQVCIPFFHRFKYTKTSKSYKYYDDAWCTIIPNGSGISLGRVWMDERRVVIDHQAKFCLIHPEGYNKPFRDDRPVRRLDMLKYPDFAQGGRQRELLRMDLNLKSSPKGQCKSRESMVSPKGSVPKE</sequence>
<evidence type="ECO:0000313" key="6">
    <source>
        <dbReference type="Proteomes" id="UP000652761"/>
    </source>
</evidence>
<comment type="caution">
    <text evidence="5">The sequence shown here is derived from an EMBL/GenBank/DDBJ whole genome shotgun (WGS) entry which is preliminary data.</text>
</comment>
<dbReference type="InterPro" id="IPR052462">
    <property type="entry name" value="SLIRP/GR-RBP-like"/>
</dbReference>
<dbReference type="Pfam" id="PF00076">
    <property type="entry name" value="RRM_1"/>
    <property type="match status" value="1"/>
</dbReference>
<dbReference type="PANTHER" id="PTHR48027">
    <property type="entry name" value="HETEROGENEOUS NUCLEAR RIBONUCLEOPROTEIN 87F-RELATED"/>
    <property type="match status" value="1"/>
</dbReference>
<accession>A0A843UV61</accession>
<dbReference type="SUPFAM" id="SSF54928">
    <property type="entry name" value="RNA-binding domain, RBD"/>
    <property type="match status" value="1"/>
</dbReference>
<dbReference type="PROSITE" id="PS50102">
    <property type="entry name" value="RRM"/>
    <property type="match status" value="1"/>
</dbReference>
<evidence type="ECO:0000313" key="5">
    <source>
        <dbReference type="EMBL" id="MQL84653.1"/>
    </source>
</evidence>
<dbReference type="InterPro" id="IPR000504">
    <property type="entry name" value="RRM_dom"/>
</dbReference>
<dbReference type="EMBL" id="NMUH01000777">
    <property type="protein sequence ID" value="MQL84653.1"/>
    <property type="molecule type" value="Genomic_DNA"/>
</dbReference>
<dbReference type="GO" id="GO:0003723">
    <property type="term" value="F:RNA binding"/>
    <property type="evidence" value="ECO:0007669"/>
    <property type="project" value="UniProtKB-UniRule"/>
</dbReference>
<evidence type="ECO:0000256" key="1">
    <source>
        <dbReference type="ARBA" id="ARBA00022884"/>
    </source>
</evidence>
<name>A0A843UV61_COLES</name>
<feature type="domain" description="RRM" evidence="4">
    <location>
        <begin position="40"/>
        <end position="125"/>
    </location>
</feature>
<dbReference type="Proteomes" id="UP000652761">
    <property type="component" value="Unassembled WGS sequence"/>
</dbReference>
<feature type="region of interest" description="Disordered" evidence="3">
    <location>
        <begin position="239"/>
        <end position="262"/>
    </location>
</feature>
<dbReference type="InterPro" id="IPR012677">
    <property type="entry name" value="Nucleotide-bd_a/b_plait_sf"/>
</dbReference>
<organism evidence="5 6">
    <name type="scientific">Colocasia esculenta</name>
    <name type="common">Wild taro</name>
    <name type="synonym">Arum esculentum</name>
    <dbReference type="NCBI Taxonomy" id="4460"/>
    <lineage>
        <taxon>Eukaryota</taxon>
        <taxon>Viridiplantae</taxon>
        <taxon>Streptophyta</taxon>
        <taxon>Embryophyta</taxon>
        <taxon>Tracheophyta</taxon>
        <taxon>Spermatophyta</taxon>
        <taxon>Magnoliopsida</taxon>
        <taxon>Liliopsida</taxon>
        <taxon>Araceae</taxon>
        <taxon>Aroideae</taxon>
        <taxon>Colocasieae</taxon>
        <taxon>Colocasia</taxon>
    </lineage>
</organism>
<dbReference type="AlphaFoldDB" id="A0A843UV61"/>
<dbReference type="CDD" id="cd00590">
    <property type="entry name" value="RRM_SF"/>
    <property type="match status" value="1"/>
</dbReference>
<proteinExistence type="predicted"/>
<evidence type="ECO:0000259" key="4">
    <source>
        <dbReference type="PROSITE" id="PS50102"/>
    </source>
</evidence>
<protein>
    <recommendedName>
        <fullName evidence="4">RRM domain-containing protein</fullName>
    </recommendedName>
</protein>
<feature type="non-terminal residue" evidence="5">
    <location>
        <position position="262"/>
    </location>
</feature>
<evidence type="ECO:0000256" key="3">
    <source>
        <dbReference type="SAM" id="MobiDB-lite"/>
    </source>
</evidence>
<keyword evidence="6" id="KW-1185">Reference proteome</keyword>
<keyword evidence="1 2" id="KW-0694">RNA-binding</keyword>